<reference evidence="11 12" key="1">
    <citation type="journal article" date="2011" name="Genome Biol.">
        <title>Genome sequence of the insect pathogenic fungus Cordyceps militaris, a valued traditional Chinese medicine.</title>
        <authorList>
            <person name="Zheng P."/>
            <person name="Xia Y."/>
            <person name="Xiao G."/>
            <person name="Xiong C."/>
            <person name="Hu X."/>
            <person name="Zhang S."/>
            <person name="Zheng H."/>
            <person name="Huang Y."/>
            <person name="Zhou Y."/>
            <person name="Wang S."/>
            <person name="Zhao G.P."/>
            <person name="Liu X."/>
            <person name="St Leger R.J."/>
            <person name="Wang C."/>
        </authorList>
    </citation>
    <scope>NUCLEOTIDE SEQUENCE [LARGE SCALE GENOMIC DNA]</scope>
    <source>
        <strain evidence="11 12">CM01</strain>
    </source>
</reference>
<feature type="chain" id="PRO_5003446002" description="CFEM domain-containing protein" evidence="9">
    <location>
        <begin position="34"/>
        <end position="104"/>
    </location>
</feature>
<keyword evidence="5" id="KW-0325">Glycoprotein</keyword>
<dbReference type="AlphaFoldDB" id="G3J8Z2"/>
<evidence type="ECO:0000256" key="8">
    <source>
        <dbReference type="ARBA" id="ARBA00023288"/>
    </source>
</evidence>
<accession>G3J8Z2</accession>
<dbReference type="InterPro" id="IPR008427">
    <property type="entry name" value="Extracellular_membr_CFEM_dom"/>
</dbReference>
<evidence type="ECO:0000256" key="3">
    <source>
        <dbReference type="ARBA" id="ARBA00010031"/>
    </source>
</evidence>
<evidence type="ECO:0000256" key="4">
    <source>
        <dbReference type="ARBA" id="ARBA00022525"/>
    </source>
</evidence>
<evidence type="ECO:0000313" key="11">
    <source>
        <dbReference type="EMBL" id="EGX94024.1"/>
    </source>
</evidence>
<dbReference type="EMBL" id="JH126400">
    <property type="protein sequence ID" value="EGX94024.1"/>
    <property type="molecule type" value="Genomic_DNA"/>
</dbReference>
<keyword evidence="12" id="KW-1185">Reference proteome</keyword>
<feature type="domain" description="CFEM" evidence="10">
    <location>
        <begin position="43"/>
        <end position="102"/>
    </location>
</feature>
<evidence type="ECO:0000256" key="2">
    <source>
        <dbReference type="ARBA" id="ARBA00004613"/>
    </source>
</evidence>
<dbReference type="VEuPathDB" id="FungiDB:CCM_02295"/>
<dbReference type="Pfam" id="PF05730">
    <property type="entry name" value="CFEM"/>
    <property type="match status" value="1"/>
</dbReference>
<proteinExistence type="inferred from homology"/>
<keyword evidence="5" id="KW-0336">GPI-anchor</keyword>
<comment type="similarity">
    <text evidence="3">Belongs to the RBT5 family.</text>
</comment>
<comment type="subcellular location">
    <subcellularLocation>
        <location evidence="1">Membrane</location>
        <topology evidence="1">Lipid-anchor</topology>
        <topology evidence="1">GPI-anchor</topology>
    </subcellularLocation>
    <subcellularLocation>
        <location evidence="2">Secreted</location>
    </subcellularLocation>
</comment>
<keyword evidence="8" id="KW-0449">Lipoprotein</keyword>
<name>G3J8Z2_CORMM</name>
<dbReference type="RefSeq" id="XP_006667510.1">
    <property type="nucleotide sequence ID" value="XM_006667447.1"/>
</dbReference>
<dbReference type="Proteomes" id="UP000001610">
    <property type="component" value="Unassembled WGS sequence"/>
</dbReference>
<keyword evidence="7" id="KW-1015">Disulfide bond</keyword>
<keyword evidence="4" id="KW-0964">Secreted</keyword>
<dbReference type="GO" id="GO:0005576">
    <property type="term" value="C:extracellular region"/>
    <property type="evidence" value="ECO:0007669"/>
    <property type="project" value="UniProtKB-SubCell"/>
</dbReference>
<protein>
    <recommendedName>
        <fullName evidence="10">CFEM domain-containing protein</fullName>
    </recommendedName>
</protein>
<keyword evidence="6 9" id="KW-0732">Signal</keyword>
<evidence type="ECO:0000256" key="7">
    <source>
        <dbReference type="ARBA" id="ARBA00023157"/>
    </source>
</evidence>
<dbReference type="InParanoid" id="G3J8Z2"/>
<gene>
    <name evidence="11" type="ORF">CCM_02295</name>
</gene>
<sequence length="104" mass="11044">MSPVASNEVHADARGGMKLVVVLAAAAAGLVAARPSPPVLSNNAIVCLGSAIRDAGCWFTDIPCICKEKLMDIRSRAELCLMEKHCTQEDKNGTLLSIQSFCLE</sequence>
<evidence type="ECO:0000313" key="12">
    <source>
        <dbReference type="Proteomes" id="UP000001610"/>
    </source>
</evidence>
<evidence type="ECO:0000256" key="5">
    <source>
        <dbReference type="ARBA" id="ARBA00022622"/>
    </source>
</evidence>
<evidence type="ECO:0000256" key="6">
    <source>
        <dbReference type="ARBA" id="ARBA00022729"/>
    </source>
</evidence>
<dbReference type="GO" id="GO:0098552">
    <property type="term" value="C:side of membrane"/>
    <property type="evidence" value="ECO:0007669"/>
    <property type="project" value="UniProtKB-KW"/>
</dbReference>
<feature type="signal peptide" evidence="9">
    <location>
        <begin position="1"/>
        <end position="33"/>
    </location>
</feature>
<organism evidence="11 12">
    <name type="scientific">Cordyceps militaris (strain CM01)</name>
    <name type="common">Caterpillar fungus</name>
    <dbReference type="NCBI Taxonomy" id="983644"/>
    <lineage>
        <taxon>Eukaryota</taxon>
        <taxon>Fungi</taxon>
        <taxon>Dikarya</taxon>
        <taxon>Ascomycota</taxon>
        <taxon>Pezizomycotina</taxon>
        <taxon>Sordariomycetes</taxon>
        <taxon>Hypocreomycetidae</taxon>
        <taxon>Hypocreales</taxon>
        <taxon>Cordycipitaceae</taxon>
        <taxon>Cordyceps</taxon>
    </lineage>
</organism>
<evidence type="ECO:0000259" key="10">
    <source>
        <dbReference type="Pfam" id="PF05730"/>
    </source>
</evidence>
<dbReference type="KEGG" id="cmt:CCM_02295"/>
<evidence type="ECO:0000256" key="9">
    <source>
        <dbReference type="SAM" id="SignalP"/>
    </source>
</evidence>
<dbReference type="HOGENOM" id="CLU_2250003_0_0_1"/>
<keyword evidence="5" id="KW-0472">Membrane</keyword>
<dbReference type="GeneID" id="18164322"/>
<evidence type="ECO:0000256" key="1">
    <source>
        <dbReference type="ARBA" id="ARBA00004589"/>
    </source>
</evidence>